<accession>A0ABW3U356</accession>
<sequence>MSLFIEFHLIQNFAPSNLNRDDTGAPKDAIFGGHRRARVSSQCFKRAIRLASQEHDLVAPEYRGVRTKKLKSLLLERLEGREQTEAEGNIEAALAAAGLKLKEDKTEYLLFLGEAEIAGFANLIEQHWDELVGAPVGAEKKGKKEAKASAPPEVVKKAKALLDGGKAVDVALFGRMLADMPGVNQDAACQVAHAISTHRVEREFDYFTAVDDKGGPDETGAGMIGQVEFNSATFYRYAVVDTGKLQSNLQGDGELTLSALAAFTQAMVRAIPTGKQNTFAAHNPPSFVGVCLRHSSPLNLANAFEKPVSARLDQSLTGQSVAALAAHEKQLATVYGDSRDQWAYLDLSDTWPENSGNRVANLEDLTVWVRMQIADQLEA</sequence>
<evidence type="ECO:0000313" key="1">
    <source>
        <dbReference type="EMBL" id="MFD1215137.1"/>
    </source>
</evidence>
<gene>
    <name evidence="1" type="primary">cas7e</name>
    <name evidence="1" type="ORF">ACFQ2X_00870</name>
</gene>
<comment type="caution">
    <text evidence="1">The sequence shown here is derived from an EMBL/GenBank/DDBJ whole genome shotgun (WGS) entry which is preliminary data.</text>
</comment>
<keyword evidence="2" id="KW-1185">Reference proteome</keyword>
<dbReference type="NCBIfam" id="TIGR01869">
    <property type="entry name" value="casC_Cse4"/>
    <property type="match status" value="1"/>
</dbReference>
<protein>
    <submittedName>
        <fullName evidence="1">Type I-E CRISPR-associated protein Cas7/Cse4/CasC</fullName>
    </submittedName>
</protein>
<organism evidence="1 2">
    <name type="scientific">Microbulbifer celer</name>
    <dbReference type="NCBI Taxonomy" id="435905"/>
    <lineage>
        <taxon>Bacteria</taxon>
        <taxon>Pseudomonadati</taxon>
        <taxon>Pseudomonadota</taxon>
        <taxon>Gammaproteobacteria</taxon>
        <taxon>Cellvibrionales</taxon>
        <taxon>Microbulbiferaceae</taxon>
        <taxon>Microbulbifer</taxon>
    </lineage>
</organism>
<dbReference type="RefSeq" id="WP_230435469.1">
    <property type="nucleotide sequence ID" value="NZ_CP087715.1"/>
</dbReference>
<dbReference type="EMBL" id="JBHTLR010000003">
    <property type="protein sequence ID" value="MFD1215137.1"/>
    <property type="molecule type" value="Genomic_DNA"/>
</dbReference>
<reference evidence="2" key="1">
    <citation type="journal article" date="2019" name="Int. J. Syst. Evol. Microbiol.">
        <title>The Global Catalogue of Microorganisms (GCM) 10K type strain sequencing project: providing services to taxonomists for standard genome sequencing and annotation.</title>
        <authorList>
            <consortium name="The Broad Institute Genomics Platform"/>
            <consortium name="The Broad Institute Genome Sequencing Center for Infectious Disease"/>
            <person name="Wu L."/>
            <person name="Ma J."/>
        </authorList>
    </citation>
    <scope>NUCLEOTIDE SEQUENCE [LARGE SCALE GENOMIC DNA]</scope>
    <source>
        <strain evidence="2">CCUG 54356</strain>
    </source>
</reference>
<dbReference type="InterPro" id="IPR010148">
    <property type="entry name" value="CRISPR-assoc_prot_CT1975"/>
</dbReference>
<name>A0ABW3U356_9GAMM</name>
<dbReference type="Proteomes" id="UP001597264">
    <property type="component" value="Unassembled WGS sequence"/>
</dbReference>
<evidence type="ECO:0000313" key="2">
    <source>
        <dbReference type="Proteomes" id="UP001597264"/>
    </source>
</evidence>
<dbReference type="Pfam" id="PF09344">
    <property type="entry name" value="Cas_CT1975"/>
    <property type="match status" value="1"/>
</dbReference>
<proteinExistence type="predicted"/>